<keyword evidence="3" id="KW-1185">Reference proteome</keyword>
<organism evidence="2 3">
    <name type="scientific">Teichococcus vastitatis</name>
    <dbReference type="NCBI Taxonomy" id="2307076"/>
    <lineage>
        <taxon>Bacteria</taxon>
        <taxon>Pseudomonadati</taxon>
        <taxon>Pseudomonadota</taxon>
        <taxon>Alphaproteobacteria</taxon>
        <taxon>Acetobacterales</taxon>
        <taxon>Roseomonadaceae</taxon>
        <taxon>Roseomonas</taxon>
    </lineage>
</organism>
<dbReference type="EMBL" id="JALBUU010000029">
    <property type="protein sequence ID" value="MCI0755468.1"/>
    <property type="molecule type" value="Genomic_DNA"/>
</dbReference>
<accession>A0ABS9W919</accession>
<dbReference type="InterPro" id="IPR037523">
    <property type="entry name" value="VOC_core"/>
</dbReference>
<feature type="domain" description="VOC" evidence="1">
    <location>
        <begin position="7"/>
        <end position="122"/>
    </location>
</feature>
<gene>
    <name evidence="2" type="ORF">MON41_17245</name>
</gene>
<dbReference type="CDD" id="cd07247">
    <property type="entry name" value="SgaA_N_like"/>
    <property type="match status" value="1"/>
</dbReference>
<name>A0ABS9W919_9PROT</name>
<dbReference type="PANTHER" id="PTHR33993">
    <property type="entry name" value="GLYOXALASE-RELATED"/>
    <property type="match status" value="1"/>
</dbReference>
<dbReference type="Pfam" id="PF00903">
    <property type="entry name" value="Glyoxalase"/>
    <property type="match status" value="2"/>
</dbReference>
<evidence type="ECO:0000313" key="2">
    <source>
        <dbReference type="EMBL" id="MCI0755468.1"/>
    </source>
</evidence>
<dbReference type="PANTHER" id="PTHR33993:SF14">
    <property type="entry name" value="GB|AAF24581.1"/>
    <property type="match status" value="1"/>
</dbReference>
<dbReference type="Gene3D" id="3.10.180.10">
    <property type="entry name" value="2,3-Dihydroxybiphenyl 1,2-Dioxygenase, domain 1"/>
    <property type="match status" value="2"/>
</dbReference>
<dbReference type="InterPro" id="IPR004360">
    <property type="entry name" value="Glyas_Fos-R_dOase_dom"/>
</dbReference>
<comment type="caution">
    <text evidence="2">The sequence shown here is derived from an EMBL/GenBank/DDBJ whole genome shotgun (WGS) entry which is preliminary data.</text>
</comment>
<dbReference type="RefSeq" id="WP_241793417.1">
    <property type="nucleotide sequence ID" value="NZ_JALBUU010000029.1"/>
</dbReference>
<evidence type="ECO:0000313" key="3">
    <source>
        <dbReference type="Proteomes" id="UP001201985"/>
    </source>
</evidence>
<dbReference type="InterPro" id="IPR052164">
    <property type="entry name" value="Anthracycline_SecMetBiosynth"/>
</dbReference>
<dbReference type="Proteomes" id="UP001201985">
    <property type="component" value="Unassembled WGS sequence"/>
</dbReference>
<dbReference type="SUPFAM" id="SSF54593">
    <property type="entry name" value="Glyoxalase/Bleomycin resistance protein/Dihydroxybiphenyl dioxygenase"/>
    <property type="match status" value="2"/>
</dbReference>
<evidence type="ECO:0000259" key="1">
    <source>
        <dbReference type="PROSITE" id="PS51819"/>
    </source>
</evidence>
<sequence length="262" mass="27632">MANPRGTPIWYEYLAHDIDQAGRFFTEVIGWQVVDSGMPGIDYRILSAPDGAPIGGLMTLPPGAPTHPGWLVYFGVDDVDATVAAVRGAGGAVHMPPTTLDGIGRMALVGDPQGAPFYVMRGASEAPSTSFQGPTDATPGHMVWNELLAPDQDTAMRFYGPLFGWRHEGAMPMGPLGDYKFIHAGPVGLGASMNVPPGETQGWRFYVLVPEVDSVAERLTAAGGRVLHGPDQIPGGDYAVVAEDLFGARFGFVGPRRGTAAA</sequence>
<reference evidence="2 3" key="1">
    <citation type="submission" date="2022-03" db="EMBL/GenBank/DDBJ databases">
        <title>Complete genome analysis of Roseomonas KG 17.1 : a prolific producer of plant growth promoters.</title>
        <authorList>
            <person name="Saadouli I."/>
            <person name="Najjari A."/>
            <person name="Mosbah A."/>
            <person name="Ouzari H.I."/>
        </authorList>
    </citation>
    <scope>NUCLEOTIDE SEQUENCE [LARGE SCALE GENOMIC DNA]</scope>
    <source>
        <strain evidence="2 3">KG17-1</strain>
    </source>
</reference>
<protein>
    <submittedName>
        <fullName evidence="2">VOC family protein</fullName>
    </submittedName>
</protein>
<dbReference type="InterPro" id="IPR029068">
    <property type="entry name" value="Glyas_Bleomycin-R_OHBP_Dase"/>
</dbReference>
<dbReference type="PROSITE" id="PS51819">
    <property type="entry name" value="VOC"/>
    <property type="match status" value="2"/>
</dbReference>
<proteinExistence type="predicted"/>
<feature type="domain" description="VOC" evidence="1">
    <location>
        <begin position="138"/>
        <end position="255"/>
    </location>
</feature>